<dbReference type="RefSeq" id="WP_163651538.1">
    <property type="nucleotide sequence ID" value="NZ_JAAGRN010000002.1"/>
</dbReference>
<dbReference type="InterPro" id="IPR050595">
    <property type="entry name" value="Bact_response_regulator"/>
</dbReference>
<evidence type="ECO:0000256" key="1">
    <source>
        <dbReference type="ARBA" id="ARBA00022553"/>
    </source>
</evidence>
<dbReference type="GO" id="GO:0000160">
    <property type="term" value="P:phosphorelay signal transduction system"/>
    <property type="evidence" value="ECO:0007669"/>
    <property type="project" value="InterPro"/>
</dbReference>
<proteinExistence type="predicted"/>
<dbReference type="Pfam" id="PF00072">
    <property type="entry name" value="Response_reg"/>
    <property type="match status" value="1"/>
</dbReference>
<keyword evidence="1 2" id="KW-0597">Phosphoprotein</keyword>
<dbReference type="PROSITE" id="PS50110">
    <property type="entry name" value="RESPONSE_REGULATORY"/>
    <property type="match status" value="1"/>
</dbReference>
<dbReference type="Gene3D" id="3.40.50.2300">
    <property type="match status" value="1"/>
</dbReference>
<dbReference type="AlphaFoldDB" id="A0A6B2QYK9"/>
<organism evidence="4">
    <name type="scientific">Sheuella amnicola</name>
    <dbReference type="NCBI Taxonomy" id="2707330"/>
    <lineage>
        <taxon>Bacteria</taxon>
        <taxon>Pseudomonadati</taxon>
        <taxon>Pseudomonadota</taxon>
        <taxon>Betaproteobacteria</taxon>
        <taxon>Burkholderiales</taxon>
        <taxon>Alcaligenaceae</taxon>
        <taxon>Sheuella</taxon>
    </lineage>
</organism>
<feature type="modified residue" description="4-aspartylphosphate" evidence="2">
    <location>
        <position position="57"/>
    </location>
</feature>
<evidence type="ECO:0000313" key="4">
    <source>
        <dbReference type="EMBL" id="NDY82219.1"/>
    </source>
</evidence>
<comment type="caution">
    <text evidence="4">The sequence shown here is derived from an EMBL/GenBank/DDBJ whole genome shotgun (WGS) entry which is preliminary data.</text>
</comment>
<dbReference type="EMBL" id="JAAGRN010000002">
    <property type="protein sequence ID" value="NDY82219.1"/>
    <property type="molecule type" value="Genomic_DNA"/>
</dbReference>
<dbReference type="PANTHER" id="PTHR44591:SF3">
    <property type="entry name" value="RESPONSE REGULATORY DOMAIN-CONTAINING PROTEIN"/>
    <property type="match status" value="1"/>
</dbReference>
<reference evidence="4" key="1">
    <citation type="submission" date="2020-02" db="EMBL/GenBank/DDBJ databases">
        <authorList>
            <person name="Chen W.-M."/>
        </authorList>
    </citation>
    <scope>NUCLEOTIDE SEQUENCE</scope>
    <source>
        <strain evidence="4">NBD-18</strain>
    </source>
</reference>
<dbReference type="InterPro" id="IPR011006">
    <property type="entry name" value="CheY-like_superfamily"/>
</dbReference>
<dbReference type="SUPFAM" id="SSF47226">
    <property type="entry name" value="Histidine-containing phosphotransfer domain, HPT domain"/>
    <property type="match status" value="1"/>
</dbReference>
<dbReference type="Gene3D" id="1.20.120.160">
    <property type="entry name" value="HPT domain"/>
    <property type="match status" value="1"/>
</dbReference>
<dbReference type="InterPro" id="IPR001789">
    <property type="entry name" value="Sig_transdc_resp-reg_receiver"/>
</dbReference>
<name>A0A6B2QYK9_9BURK</name>
<dbReference type="SMART" id="SM00448">
    <property type="entry name" value="REC"/>
    <property type="match status" value="1"/>
</dbReference>
<sequence length="239" mass="26400">MAQLPAYKILLLEDDPLMQRFVSLALDETGHEIVCCQNVSQALSALKLNRFDFILTDLMLPGESGLSFIRKLRQDDTISYGAEVIALSAGINAAMIEELEFLGVTKRLLKPVSVGDLQAIFVETPLQVTQPSPSAREAIDQYFGGQRTLFEQFKSQSLTLLAADIDLGDRLVAAGAFPSLHQLAHSLKSVLLLLGEQRAHELSLALEHDLALNNPVAIQIARQWDNLRAELKQLIDSRQ</sequence>
<evidence type="ECO:0000259" key="3">
    <source>
        <dbReference type="PROSITE" id="PS50110"/>
    </source>
</evidence>
<protein>
    <submittedName>
        <fullName evidence="4">Response regulator</fullName>
    </submittedName>
</protein>
<evidence type="ECO:0000256" key="2">
    <source>
        <dbReference type="PROSITE-ProRule" id="PRU00169"/>
    </source>
</evidence>
<accession>A0A6B2QYK9</accession>
<dbReference type="PANTHER" id="PTHR44591">
    <property type="entry name" value="STRESS RESPONSE REGULATOR PROTEIN 1"/>
    <property type="match status" value="1"/>
</dbReference>
<dbReference type="SUPFAM" id="SSF52172">
    <property type="entry name" value="CheY-like"/>
    <property type="match status" value="1"/>
</dbReference>
<feature type="domain" description="Response regulatory" evidence="3">
    <location>
        <begin position="8"/>
        <end position="125"/>
    </location>
</feature>
<dbReference type="InterPro" id="IPR036641">
    <property type="entry name" value="HPT_dom_sf"/>
</dbReference>
<gene>
    <name evidence="4" type="ORF">G3I67_03140</name>
</gene>
<dbReference type="CDD" id="cd00156">
    <property type="entry name" value="REC"/>
    <property type="match status" value="1"/>
</dbReference>